<evidence type="ECO:0000256" key="1">
    <source>
        <dbReference type="ARBA" id="ARBA00022630"/>
    </source>
</evidence>
<evidence type="ECO:0000313" key="9">
    <source>
        <dbReference type="EMBL" id="OIO15372.1"/>
    </source>
</evidence>
<evidence type="ECO:0000256" key="2">
    <source>
        <dbReference type="ARBA" id="ARBA00022827"/>
    </source>
</evidence>
<dbReference type="NCBIfam" id="TIGR01292">
    <property type="entry name" value="TRX_reduct"/>
    <property type="match status" value="1"/>
</dbReference>
<dbReference type="AlphaFoldDB" id="A0A1J4TSZ6"/>
<dbReference type="InterPro" id="IPR008255">
    <property type="entry name" value="Pyr_nucl-diS_OxRdtase_2_AS"/>
</dbReference>
<dbReference type="PRINTS" id="PR00469">
    <property type="entry name" value="PNDRDTASEII"/>
</dbReference>
<dbReference type="Pfam" id="PF07992">
    <property type="entry name" value="Pyr_redox_2"/>
    <property type="match status" value="1"/>
</dbReference>
<dbReference type="InterPro" id="IPR050097">
    <property type="entry name" value="Ferredoxin-NADP_redctase_2"/>
</dbReference>
<evidence type="ECO:0000256" key="3">
    <source>
        <dbReference type="ARBA" id="ARBA00023002"/>
    </source>
</evidence>
<dbReference type="SUPFAM" id="SSF51905">
    <property type="entry name" value="FAD/NAD(P)-binding domain"/>
    <property type="match status" value="1"/>
</dbReference>
<dbReference type="PANTHER" id="PTHR48105">
    <property type="entry name" value="THIOREDOXIN REDUCTASE 1-RELATED-RELATED"/>
    <property type="match status" value="1"/>
</dbReference>
<comment type="caution">
    <text evidence="9">The sequence shown here is derived from an EMBL/GenBank/DDBJ whole genome shotgun (WGS) entry which is preliminary data.</text>
</comment>
<gene>
    <name evidence="9" type="ORF">AUJ73_00745</name>
</gene>
<dbReference type="InterPro" id="IPR005982">
    <property type="entry name" value="Thioredox_Rdtase"/>
</dbReference>
<dbReference type="Proteomes" id="UP000183120">
    <property type="component" value="Unassembled WGS sequence"/>
</dbReference>
<dbReference type="InterPro" id="IPR036188">
    <property type="entry name" value="FAD/NAD-bd_sf"/>
</dbReference>
<dbReference type="Gene3D" id="3.50.50.60">
    <property type="entry name" value="FAD/NAD(P)-binding domain"/>
    <property type="match status" value="2"/>
</dbReference>
<reference evidence="9 10" key="1">
    <citation type="journal article" date="2016" name="Environ. Microbiol.">
        <title>Genomic resolution of a cold subsurface aquifer community provides metabolic insights for novel microbes adapted to high CO concentrations.</title>
        <authorList>
            <person name="Probst A.J."/>
            <person name="Castelle C.J."/>
            <person name="Singh A."/>
            <person name="Brown C.T."/>
            <person name="Anantharaman K."/>
            <person name="Sharon I."/>
            <person name="Hug L.A."/>
            <person name="Burstein D."/>
            <person name="Emerson J.B."/>
            <person name="Thomas B.C."/>
            <person name="Banfield J.F."/>
        </authorList>
    </citation>
    <scope>NUCLEOTIDE SEQUENCE [LARGE SCALE GENOMIC DNA]</scope>
    <source>
        <strain evidence="9">CG1_02_37_22</strain>
    </source>
</reference>
<dbReference type="EC" id="1.8.1.9" evidence="6"/>
<evidence type="ECO:0000256" key="7">
    <source>
        <dbReference type="RuleBase" id="RU003881"/>
    </source>
</evidence>
<sequence>MSSIYDILILGSGPAGLTAGIYAARAGRKVLVVAGTKWGGQLMLTTLVENYPGFSDGIQGPELMMSMRKQAERLGVEILSNEFSQTDFSKFPFKVIIDEELYQGKSVIIATGADNIWLDVPGELQLRGKGISTCATCDAFFFKGKEVIVVGGGDSAMEEALVLSKVAKSVTIVHRRDKFKASFAMQERVKTDPKIKILWNKTITRYFGDQHLEGVFLRDTVTNEEEQVKTDGVFVAIGHKPNTEKFTDIALDVKGYVIKKETRDEEGLLKYTSSTSQPGVFVAGDVQDYRYRQAITAAAEGCRAALDADNWLSENEEDLRV</sequence>
<keyword evidence="2 6" id="KW-0274">FAD</keyword>
<comment type="catalytic activity">
    <reaction evidence="6">
        <text>[thioredoxin]-dithiol + NADP(+) = [thioredoxin]-disulfide + NADPH + H(+)</text>
        <dbReference type="Rhea" id="RHEA:20345"/>
        <dbReference type="Rhea" id="RHEA-COMP:10698"/>
        <dbReference type="Rhea" id="RHEA-COMP:10700"/>
        <dbReference type="ChEBI" id="CHEBI:15378"/>
        <dbReference type="ChEBI" id="CHEBI:29950"/>
        <dbReference type="ChEBI" id="CHEBI:50058"/>
        <dbReference type="ChEBI" id="CHEBI:57783"/>
        <dbReference type="ChEBI" id="CHEBI:58349"/>
        <dbReference type="EC" id="1.8.1.9"/>
    </reaction>
</comment>
<dbReference type="STRING" id="1805209.AUJ73_00745"/>
<evidence type="ECO:0000313" key="10">
    <source>
        <dbReference type="Proteomes" id="UP000183120"/>
    </source>
</evidence>
<dbReference type="GO" id="GO:0004791">
    <property type="term" value="F:thioredoxin-disulfide reductase (NADPH) activity"/>
    <property type="evidence" value="ECO:0007669"/>
    <property type="project" value="UniProtKB-UniRule"/>
</dbReference>
<keyword evidence="7" id="KW-0521">NADP</keyword>
<keyword evidence="3 6" id="KW-0560">Oxidoreductase</keyword>
<evidence type="ECO:0000256" key="5">
    <source>
        <dbReference type="ARBA" id="ARBA00023284"/>
    </source>
</evidence>
<feature type="domain" description="FAD/NAD(P)-binding" evidence="8">
    <location>
        <begin position="5"/>
        <end position="301"/>
    </location>
</feature>
<keyword evidence="1 6" id="KW-0285">Flavoprotein</keyword>
<accession>A0A1J4TSZ6</accession>
<comment type="similarity">
    <text evidence="6">Belongs to the class-II pyridine nucleotide-disulfide oxidoreductase family.</text>
</comment>
<dbReference type="GO" id="GO:0019430">
    <property type="term" value="P:removal of superoxide radicals"/>
    <property type="evidence" value="ECO:0007669"/>
    <property type="project" value="UniProtKB-UniRule"/>
</dbReference>
<evidence type="ECO:0000256" key="4">
    <source>
        <dbReference type="ARBA" id="ARBA00023157"/>
    </source>
</evidence>
<evidence type="ECO:0000256" key="6">
    <source>
        <dbReference type="RuleBase" id="RU003880"/>
    </source>
</evidence>
<name>A0A1J4TSZ6_9BACT</name>
<dbReference type="InterPro" id="IPR023753">
    <property type="entry name" value="FAD/NAD-binding_dom"/>
</dbReference>
<comment type="subunit">
    <text evidence="6">Homodimer.</text>
</comment>
<dbReference type="PRINTS" id="PR00368">
    <property type="entry name" value="FADPNR"/>
</dbReference>
<keyword evidence="4" id="KW-1015">Disulfide bond</keyword>
<organism evidence="9 10">
    <name type="scientific">Candidatus Gottesmanbacteria bacterium CG1_02_37_22</name>
    <dbReference type="NCBI Taxonomy" id="1805209"/>
    <lineage>
        <taxon>Bacteria</taxon>
        <taxon>Candidatus Gottesmaniibacteriota</taxon>
    </lineage>
</organism>
<evidence type="ECO:0000259" key="8">
    <source>
        <dbReference type="Pfam" id="PF07992"/>
    </source>
</evidence>
<protein>
    <recommendedName>
        <fullName evidence="6">Thioredoxin reductase</fullName>
        <ecNumber evidence="6">1.8.1.9</ecNumber>
    </recommendedName>
</protein>
<dbReference type="GO" id="GO:0005737">
    <property type="term" value="C:cytoplasm"/>
    <property type="evidence" value="ECO:0007669"/>
    <property type="project" value="InterPro"/>
</dbReference>
<comment type="cofactor">
    <cofactor evidence="7">
        <name>FAD</name>
        <dbReference type="ChEBI" id="CHEBI:57692"/>
    </cofactor>
    <text evidence="7">Binds 1 FAD per subunit.</text>
</comment>
<keyword evidence="5 6" id="KW-0676">Redox-active center</keyword>
<proteinExistence type="inferred from homology"/>
<dbReference type="EMBL" id="MNUY01000011">
    <property type="protein sequence ID" value="OIO15372.1"/>
    <property type="molecule type" value="Genomic_DNA"/>
</dbReference>
<dbReference type="PROSITE" id="PS00573">
    <property type="entry name" value="PYRIDINE_REDOX_2"/>
    <property type="match status" value="1"/>
</dbReference>